<keyword evidence="2" id="KW-1185">Reference proteome</keyword>
<dbReference type="OrthoDB" id="8116787at2"/>
<comment type="caution">
    <text evidence="1">The sequence shown here is derived from an EMBL/GenBank/DDBJ whole genome shotgun (WGS) entry which is preliminary data.</text>
</comment>
<dbReference type="RefSeq" id="WP_100000077.1">
    <property type="nucleotide sequence ID" value="NZ_CP017940.1"/>
</dbReference>
<dbReference type="Proteomes" id="UP000232163">
    <property type="component" value="Unassembled WGS sequence"/>
</dbReference>
<evidence type="ECO:0000313" key="2">
    <source>
        <dbReference type="Proteomes" id="UP000232163"/>
    </source>
</evidence>
<organism evidence="1 2">
    <name type="scientific">Phyllobacterium zundukense</name>
    <dbReference type="NCBI Taxonomy" id="1867719"/>
    <lineage>
        <taxon>Bacteria</taxon>
        <taxon>Pseudomonadati</taxon>
        <taxon>Pseudomonadota</taxon>
        <taxon>Alphaproteobacteria</taxon>
        <taxon>Hyphomicrobiales</taxon>
        <taxon>Phyllobacteriaceae</taxon>
        <taxon>Phyllobacterium</taxon>
    </lineage>
</organism>
<dbReference type="EMBL" id="MZMT01000053">
    <property type="protein sequence ID" value="PIO42275.1"/>
    <property type="molecule type" value="Genomic_DNA"/>
</dbReference>
<name>A0A2N9VS07_9HYPH</name>
<reference evidence="2" key="1">
    <citation type="journal article" date="2017" name="Int J Environ Stud">
        <title>Does the Miocene-Pliocene relict legume Oxytropis triphylla form nitrogen-fixing nodules with a combination of bacterial strains?</title>
        <authorList>
            <person name="Safronova V."/>
            <person name="Belimov A."/>
            <person name="Sazanova A."/>
            <person name="Kuznetsova I."/>
            <person name="Popova J."/>
            <person name="Andronov E."/>
            <person name="Verkhozina A."/>
            <person name="Tikhonovich I."/>
        </authorList>
    </citation>
    <scope>NUCLEOTIDE SEQUENCE [LARGE SCALE GENOMIC DNA]</scope>
    <source>
        <strain evidence="2">Tri-38</strain>
    </source>
</reference>
<sequence length="65" mass="7372">MTKRAKTLEVLKTELSKLCTVADNEGFEMIAYFIETAIREADEQLSQETRAVVGLELRLQSSRPL</sequence>
<gene>
    <name evidence="1" type="ORF">B5P45_24940</name>
</gene>
<proteinExistence type="predicted"/>
<accession>A0A2N9VS07</accession>
<evidence type="ECO:0000313" key="1">
    <source>
        <dbReference type="EMBL" id="PIO42275.1"/>
    </source>
</evidence>
<dbReference type="AlphaFoldDB" id="A0A2N9VS07"/>
<protein>
    <submittedName>
        <fullName evidence="1">Uncharacterized protein</fullName>
    </submittedName>
</protein>
<dbReference type="KEGG" id="pht:BLM14_14485"/>